<dbReference type="Proteomes" id="UP000050564">
    <property type="component" value="Unassembled WGS sequence"/>
</dbReference>
<dbReference type="PATRIC" id="fig|86840.3.peg.4730"/>
<name>A0A0P9KGC7_PSECA</name>
<comment type="caution">
    <text evidence="1">The sequence shown here is derived from an EMBL/GenBank/DDBJ whole genome shotgun (WGS) entry which is preliminary data.</text>
</comment>
<evidence type="ECO:0000313" key="3">
    <source>
        <dbReference type="Proteomes" id="UP000050564"/>
    </source>
</evidence>
<evidence type="ECO:0000313" key="2">
    <source>
        <dbReference type="EMBL" id="RMN16798.1"/>
    </source>
</evidence>
<dbReference type="Proteomes" id="UP000281372">
    <property type="component" value="Unassembled WGS sequence"/>
</dbReference>
<evidence type="ECO:0000313" key="1">
    <source>
        <dbReference type="EMBL" id="KPW61663.1"/>
    </source>
</evidence>
<reference evidence="2 4" key="2">
    <citation type="submission" date="2018-08" db="EMBL/GenBank/DDBJ databases">
        <title>Recombination of ecologically and evolutionarily significant loci maintains genetic cohesion in the Pseudomonas syringae species complex.</title>
        <authorList>
            <person name="Dillon M."/>
            <person name="Thakur S."/>
            <person name="Almeida R.N.D."/>
            <person name="Weir B.S."/>
            <person name="Guttman D.S."/>
        </authorList>
    </citation>
    <scope>NUCLEOTIDE SEQUENCE [LARGE SCALE GENOMIC DNA]</scope>
    <source>
        <strain evidence="2 4">ICMP 2821</strain>
    </source>
</reference>
<proteinExistence type="predicted"/>
<accession>A0A0P9KGC7</accession>
<organism evidence="1 3">
    <name type="scientific">Pseudomonas cannabina</name>
    <dbReference type="NCBI Taxonomy" id="86840"/>
    <lineage>
        <taxon>Bacteria</taxon>
        <taxon>Pseudomonadati</taxon>
        <taxon>Pseudomonadota</taxon>
        <taxon>Gammaproteobacteria</taxon>
        <taxon>Pseudomonadales</taxon>
        <taxon>Pseudomonadaceae</taxon>
        <taxon>Pseudomonas</taxon>
    </lineage>
</organism>
<protein>
    <submittedName>
        <fullName evidence="1">Putative relaxosome component</fullName>
    </submittedName>
</protein>
<dbReference type="AlphaFoldDB" id="A0A0P9KGC7"/>
<dbReference type="EMBL" id="LJPX01000700">
    <property type="protein sequence ID" value="KPW61663.1"/>
    <property type="molecule type" value="Genomic_DNA"/>
</dbReference>
<dbReference type="InterPro" id="IPR053842">
    <property type="entry name" value="NikA-like"/>
</dbReference>
<gene>
    <name evidence="1" type="ORF">ALO81_03349</name>
    <name evidence="2" type="ORF">ALQ64_03819</name>
</gene>
<evidence type="ECO:0000313" key="4">
    <source>
        <dbReference type="Proteomes" id="UP000281372"/>
    </source>
</evidence>
<reference evidence="1 3" key="1">
    <citation type="submission" date="2015-09" db="EMBL/GenBank/DDBJ databases">
        <title>Genome announcement of multiple Pseudomonas syringae strains.</title>
        <authorList>
            <person name="Thakur S."/>
            <person name="Wang P.W."/>
            <person name="Gong Y."/>
            <person name="Weir B.S."/>
            <person name="Guttman D.S."/>
        </authorList>
    </citation>
    <scope>NUCLEOTIDE SEQUENCE [LARGE SCALE GENOMIC DNA]</scope>
    <source>
        <strain evidence="1 3">ICMP2823</strain>
    </source>
</reference>
<dbReference type="Pfam" id="PF21983">
    <property type="entry name" value="NikA-like"/>
    <property type="match status" value="1"/>
</dbReference>
<dbReference type="EMBL" id="RBOW01001036">
    <property type="protein sequence ID" value="RMN16798.1"/>
    <property type="molecule type" value="Genomic_DNA"/>
</dbReference>
<sequence length="132" mass="14723">MSSVDKSIASLIVGGPMAEQPPKTRVLTLRVGEDDHTEILRKTKEAGITTSEFLRDVFINAKLTFNVKAAKPQDYHRLLFFYNKTSKNINQLAHQVNAAHRRGVISEKTYTLWLNKLTAIEALLLAGVSDAD</sequence>